<reference evidence="1 2" key="2">
    <citation type="journal article" date="2013" name="Int. J. Syst. Evol. Microbiol.">
        <title>Methylophaga nitratireducenticrescens sp. nov. and Methylophaga frappieri sp. nov., isolated from the biofilm of the methanol-fed denitrification system treating the seawater at the Montreal Biodome.</title>
        <authorList>
            <person name="Villeneuve C."/>
            <person name="Martineau C."/>
            <person name="Mauffrey F."/>
            <person name="Villemur R."/>
        </authorList>
    </citation>
    <scope>NUCLEOTIDE SEQUENCE [LARGE SCALE GENOMIC DNA]</scope>
    <source>
        <strain evidence="1 2">JAM1</strain>
    </source>
</reference>
<dbReference type="Proteomes" id="UP000009144">
    <property type="component" value="Chromosome"/>
</dbReference>
<organism evidence="1 2">
    <name type="scientific">Methylophaga nitratireducenticrescens</name>
    <dbReference type="NCBI Taxonomy" id="754476"/>
    <lineage>
        <taxon>Bacteria</taxon>
        <taxon>Pseudomonadati</taxon>
        <taxon>Pseudomonadota</taxon>
        <taxon>Gammaproteobacteria</taxon>
        <taxon>Thiotrichales</taxon>
        <taxon>Piscirickettsiaceae</taxon>
        <taxon>Methylophaga</taxon>
    </lineage>
</organism>
<dbReference type="PATRIC" id="fig|754476.3.peg.1762"/>
<keyword evidence="2" id="KW-1185">Reference proteome</keyword>
<dbReference type="AlphaFoldDB" id="I1XJN2"/>
<dbReference type="KEGG" id="mej:Q7A_1783"/>
<accession>I1XJN2</accession>
<protein>
    <submittedName>
        <fullName evidence="1">Uncharacterized protein</fullName>
    </submittedName>
</protein>
<dbReference type="EMBL" id="CP003390">
    <property type="protein sequence ID" value="AFI84601.1"/>
    <property type="molecule type" value="Genomic_DNA"/>
</dbReference>
<proteinExistence type="predicted"/>
<dbReference type="HOGENOM" id="CLU_565796_0_0_6"/>
<dbReference type="eggNOG" id="COG1566">
    <property type="taxonomic scope" value="Bacteria"/>
</dbReference>
<sequence length="478" mass="53610">MIHQKIAEARLAKRKLFFKTLLIIILLSVFCVALILWVSAPKTRSNSTETEQPLDIVESSPQENDNQYSETLRQQYLEAYAHFENTIKPELNKIDLPKWDKPLADRINANESAAIKQFGEAKYAQANATLDALIKLAETTITDSQKQFESAMKNAQQAFDDNQYEQAKVAISKALMLDSSSNQASELAERIEQLPEIAALVEQIEVAKVENNPQTELTLINQLLTLTPEREALKQRAQALQTTLNNQKFQSLISQSYAAIDDGRIEAAKSALNQARNIYSSRSELSDVNMAIQQYEKNQRIQSSLSNAAQAESNDNWQAVKTNLEQVIKENPNNKTATEKLAMANNILSLDKQFDDYLESPYRLSNSQLAEQARAAINAAAAYRNQSLSLSRKSRELETVLTAVNQPVAVEVRSDNQTHILVRGVGNVGEVESKVIQLKPGQYTFEGKRQGYKSKLVEVTIPYDVNRFSLTLVCDEPI</sequence>
<evidence type="ECO:0000313" key="2">
    <source>
        <dbReference type="Proteomes" id="UP000009144"/>
    </source>
</evidence>
<gene>
    <name evidence="1" type="ordered locus">Q7A_1783</name>
</gene>
<dbReference type="STRING" id="754476.Q7A_1783"/>
<name>I1XJN2_METNJ</name>
<evidence type="ECO:0000313" key="1">
    <source>
        <dbReference type="EMBL" id="AFI84601.1"/>
    </source>
</evidence>
<reference evidence="1 2" key="1">
    <citation type="journal article" date="2012" name="J. Bacteriol.">
        <title>Complete genome sequences of Methylophaga sp. strain JAM1 and Methylophaga sp. strain JAM7.</title>
        <authorList>
            <person name="Villeneuve C."/>
            <person name="Martineau C."/>
            <person name="Mauffrey F."/>
            <person name="Villemur R."/>
        </authorList>
    </citation>
    <scope>NUCLEOTIDE SEQUENCE [LARGE SCALE GENOMIC DNA]</scope>
    <source>
        <strain evidence="1 2">JAM1</strain>
    </source>
</reference>